<evidence type="ECO:0000313" key="4">
    <source>
        <dbReference type="Proteomes" id="UP000195273"/>
    </source>
</evidence>
<dbReference type="InterPro" id="IPR036366">
    <property type="entry name" value="PGBDSf"/>
</dbReference>
<evidence type="ECO:0000256" key="1">
    <source>
        <dbReference type="SAM" id="SignalP"/>
    </source>
</evidence>
<protein>
    <submittedName>
        <fullName evidence="3">Putative peptidoglycan binding domain protein</fullName>
    </submittedName>
</protein>
<feature type="chain" id="PRO_5012891904" evidence="1">
    <location>
        <begin position="24"/>
        <end position="432"/>
    </location>
</feature>
<accession>A0A1Y0EEJ0</accession>
<dbReference type="InterPro" id="IPR036365">
    <property type="entry name" value="PGBD-like_sf"/>
</dbReference>
<feature type="domain" description="Peptidoglycan binding-like" evidence="2">
    <location>
        <begin position="371"/>
        <end position="426"/>
    </location>
</feature>
<dbReference type="EMBL" id="CP021431">
    <property type="protein sequence ID" value="ARU01900.1"/>
    <property type="molecule type" value="Genomic_DNA"/>
</dbReference>
<gene>
    <name evidence="3" type="ORF">LOKVESSMR4R_02598</name>
</gene>
<feature type="signal peptide" evidence="1">
    <location>
        <begin position="1"/>
        <end position="23"/>
    </location>
</feature>
<keyword evidence="1" id="KW-0732">Signal</keyword>
<dbReference type="Pfam" id="PF01471">
    <property type="entry name" value="PG_binding_1"/>
    <property type="match status" value="1"/>
</dbReference>
<organism evidence="3 4">
    <name type="scientific">Yoonia vestfoldensis</name>
    <dbReference type="NCBI Taxonomy" id="245188"/>
    <lineage>
        <taxon>Bacteria</taxon>
        <taxon>Pseudomonadati</taxon>
        <taxon>Pseudomonadota</taxon>
        <taxon>Alphaproteobacteria</taxon>
        <taxon>Rhodobacterales</taxon>
        <taxon>Paracoccaceae</taxon>
        <taxon>Yoonia</taxon>
    </lineage>
</organism>
<dbReference type="Proteomes" id="UP000195273">
    <property type="component" value="Chromosome"/>
</dbReference>
<dbReference type="RefSeq" id="WP_087209020.1">
    <property type="nucleotide sequence ID" value="NZ_CP021431.1"/>
</dbReference>
<evidence type="ECO:0000313" key="3">
    <source>
        <dbReference type="EMBL" id="ARU01900.1"/>
    </source>
</evidence>
<dbReference type="AlphaFoldDB" id="A0A1Y0EEJ0"/>
<evidence type="ECO:0000259" key="2">
    <source>
        <dbReference type="Pfam" id="PF01471"/>
    </source>
</evidence>
<dbReference type="KEGG" id="lvs:LOKVESSMR4R_02598"/>
<name>A0A1Y0EEJ0_9RHOB</name>
<dbReference type="InterPro" id="IPR002477">
    <property type="entry name" value="Peptidoglycan-bd-like"/>
</dbReference>
<proteinExistence type="predicted"/>
<dbReference type="SUPFAM" id="SSF47090">
    <property type="entry name" value="PGBD-like"/>
    <property type="match status" value="1"/>
</dbReference>
<dbReference type="OrthoDB" id="8092964at2"/>
<sequence length="432" mass="46252">MTKLYTLTASLMISTCLAGNALAQESSALDAEIAAIESQISEVDGTIARYDGGLIRILAESRREALLLLRTVVEARKEADAAGATIEVTVPAVEPDPERAEQLLGEMAAQQLRVEAAEREAASAGGLIQAVALSRVETEKLTLAQLQMAFLQARYGIAFPVTPNATMSAPSRPDTEEPATTTGSDAVIDTALPWADPDHPSVDYSLAPFEQAHKEGDQIAGWWVINEERAAIDDSPSVVAINYSAYDAGSFGGVTALIAQCREGVTSIVFIQDDFVMTATRRDSFDITYRIDDAPAQSTRWSELTNNKGAGLFGTGSEGFIRELYDADNFFIRIADGNGQRHDAEFDLAGVQEAIEAVAGACGWSTLDLSRDDYRAIQTMLNAGGFDPGTPNGVLGNGSRNAMHTFQEQNDLPPTGAPDRAALETLWVQTID</sequence>
<keyword evidence="4" id="KW-1185">Reference proteome</keyword>
<dbReference type="Gene3D" id="1.10.101.10">
    <property type="entry name" value="PGBD-like superfamily/PGBD"/>
    <property type="match status" value="1"/>
</dbReference>
<reference evidence="3 4" key="1">
    <citation type="submission" date="2017-05" db="EMBL/GenBank/DDBJ databases">
        <title>Genome Sequence of Loktanella vestfoldensis Strain SMR4r Isolated from a Culture of the Diatom Skeletonema marinoi.</title>
        <authorList>
            <person name="Topel M."/>
            <person name="Pinder M.I.M."/>
            <person name="Johansson O.N."/>
            <person name="Kourtchenko O."/>
            <person name="Godhe A."/>
            <person name="Clarke A.K."/>
        </authorList>
    </citation>
    <scope>NUCLEOTIDE SEQUENCE [LARGE SCALE GENOMIC DNA]</scope>
    <source>
        <strain evidence="3 4">SMR4r</strain>
    </source>
</reference>